<accession>A0AAV3UE03</accession>
<keyword evidence="3" id="KW-1185">Reference proteome</keyword>
<gene>
    <name evidence="2" type="ORF">GCM10025751_13370</name>
</gene>
<dbReference type="EMBL" id="BAABKX010000001">
    <property type="protein sequence ID" value="GAA5045415.1"/>
    <property type="molecule type" value="Genomic_DNA"/>
</dbReference>
<comment type="caution">
    <text evidence="2">The sequence shown here is derived from an EMBL/GenBank/DDBJ whole genome shotgun (WGS) entry which is preliminary data.</text>
</comment>
<dbReference type="InterPro" id="IPR050834">
    <property type="entry name" value="Glycosyltransf_2"/>
</dbReference>
<sequence length="310" mass="35592">MLEQSDDMASERPFVSVIIPVYNDPRGIRMTLDAVTNQTYSPEGYEILVADNGSTDNTRDVVRKYSERFPDLVHLLVEDEVQGPAAARNAAIPRANGSLLAFIDADMTVEETWLEDAVASMESNDWDYMGCNVEIYIEDGKDTLTAKYNQIFGFPIRKYIEEQQFSGTGCLVVRDTVFDEVGDFDERLFSGEDQEFGNRVYDAGFDQHYQPAITMYHPARSSLLELLKKHFRLGRGRAQMQRYHPERVEKPSLLNPRNYLPPHPIRFYKRITSSASLAWHEILLLFFIAYLKRLSATSGWVYEHFSEDDG</sequence>
<dbReference type="PANTHER" id="PTHR43685">
    <property type="entry name" value="GLYCOSYLTRANSFERASE"/>
    <property type="match status" value="1"/>
</dbReference>
<reference evidence="2 3" key="1">
    <citation type="journal article" date="2019" name="Int. J. Syst. Evol. Microbiol.">
        <title>The Global Catalogue of Microorganisms (GCM) 10K type strain sequencing project: providing services to taxonomists for standard genome sequencing and annotation.</title>
        <authorList>
            <consortium name="The Broad Institute Genomics Platform"/>
            <consortium name="The Broad Institute Genome Sequencing Center for Infectious Disease"/>
            <person name="Wu L."/>
            <person name="Ma J."/>
        </authorList>
    </citation>
    <scope>NUCLEOTIDE SEQUENCE [LARGE SCALE GENOMIC DNA]</scope>
    <source>
        <strain evidence="2 3">JCM 17504</strain>
    </source>
</reference>
<dbReference type="SUPFAM" id="SSF53448">
    <property type="entry name" value="Nucleotide-diphospho-sugar transferases"/>
    <property type="match status" value="1"/>
</dbReference>
<protein>
    <submittedName>
        <fullName evidence="2">Glycosyltransferase</fullName>
    </submittedName>
</protein>
<evidence type="ECO:0000313" key="3">
    <source>
        <dbReference type="Proteomes" id="UP001501729"/>
    </source>
</evidence>
<evidence type="ECO:0000313" key="2">
    <source>
        <dbReference type="EMBL" id="GAA5045415.1"/>
    </source>
</evidence>
<dbReference type="Proteomes" id="UP001501729">
    <property type="component" value="Unassembled WGS sequence"/>
</dbReference>
<dbReference type="AlphaFoldDB" id="A0AAV3UE03"/>
<dbReference type="Pfam" id="PF00535">
    <property type="entry name" value="Glycos_transf_2"/>
    <property type="match status" value="1"/>
</dbReference>
<dbReference type="PANTHER" id="PTHR43685:SF2">
    <property type="entry name" value="GLYCOSYLTRANSFERASE 2-LIKE DOMAIN-CONTAINING PROTEIN"/>
    <property type="match status" value="1"/>
</dbReference>
<name>A0AAV3UE03_9EURY</name>
<evidence type="ECO:0000259" key="1">
    <source>
        <dbReference type="Pfam" id="PF00535"/>
    </source>
</evidence>
<organism evidence="2 3">
    <name type="scientific">Haladaptatus pallidirubidus</name>
    <dbReference type="NCBI Taxonomy" id="1008152"/>
    <lineage>
        <taxon>Archaea</taxon>
        <taxon>Methanobacteriati</taxon>
        <taxon>Methanobacteriota</taxon>
        <taxon>Stenosarchaea group</taxon>
        <taxon>Halobacteria</taxon>
        <taxon>Halobacteriales</taxon>
        <taxon>Haladaptataceae</taxon>
        <taxon>Haladaptatus</taxon>
    </lineage>
</organism>
<dbReference type="Gene3D" id="3.90.550.10">
    <property type="entry name" value="Spore Coat Polysaccharide Biosynthesis Protein SpsA, Chain A"/>
    <property type="match status" value="1"/>
</dbReference>
<proteinExistence type="predicted"/>
<dbReference type="InterPro" id="IPR001173">
    <property type="entry name" value="Glyco_trans_2-like"/>
</dbReference>
<feature type="domain" description="Glycosyltransferase 2-like" evidence="1">
    <location>
        <begin position="16"/>
        <end position="162"/>
    </location>
</feature>
<dbReference type="InterPro" id="IPR029044">
    <property type="entry name" value="Nucleotide-diphossugar_trans"/>
</dbReference>